<feature type="compositionally biased region" description="Basic and acidic residues" evidence="1">
    <location>
        <begin position="95"/>
        <end position="113"/>
    </location>
</feature>
<sequence length="149" mass="16393">MDSASLPHGRFGPGGCYSSGKTRRLKRKWDVGRDQRPSDDINEGMVARESTLTTQSMTASIVEPYVYKCGSKTSRPNRSASATRRELSSSNMPKSGEDVKRDKSTEPRARNTARDNFANGVVFWRRRGRVPASSARAPAFAGLQRIVAA</sequence>
<feature type="compositionally biased region" description="Basic and acidic residues" evidence="1">
    <location>
        <begin position="28"/>
        <end position="39"/>
    </location>
</feature>
<feature type="region of interest" description="Disordered" evidence="1">
    <location>
        <begin position="1"/>
        <end position="52"/>
    </location>
</feature>
<accession>A0A4C1YIX2</accession>
<reference evidence="2 3" key="1">
    <citation type="journal article" date="2019" name="Commun. Biol.">
        <title>The bagworm genome reveals a unique fibroin gene that provides high tensile strength.</title>
        <authorList>
            <person name="Kono N."/>
            <person name="Nakamura H."/>
            <person name="Ohtoshi R."/>
            <person name="Tomita M."/>
            <person name="Numata K."/>
            <person name="Arakawa K."/>
        </authorList>
    </citation>
    <scope>NUCLEOTIDE SEQUENCE [LARGE SCALE GENOMIC DNA]</scope>
</reference>
<name>A0A4C1YIX2_EUMVA</name>
<dbReference type="AlphaFoldDB" id="A0A4C1YIX2"/>
<organism evidence="2 3">
    <name type="scientific">Eumeta variegata</name>
    <name type="common">Bagworm moth</name>
    <name type="synonym">Eumeta japonica</name>
    <dbReference type="NCBI Taxonomy" id="151549"/>
    <lineage>
        <taxon>Eukaryota</taxon>
        <taxon>Metazoa</taxon>
        <taxon>Ecdysozoa</taxon>
        <taxon>Arthropoda</taxon>
        <taxon>Hexapoda</taxon>
        <taxon>Insecta</taxon>
        <taxon>Pterygota</taxon>
        <taxon>Neoptera</taxon>
        <taxon>Endopterygota</taxon>
        <taxon>Lepidoptera</taxon>
        <taxon>Glossata</taxon>
        <taxon>Ditrysia</taxon>
        <taxon>Tineoidea</taxon>
        <taxon>Psychidae</taxon>
        <taxon>Oiketicinae</taxon>
        <taxon>Eumeta</taxon>
    </lineage>
</organism>
<keyword evidence="3" id="KW-1185">Reference proteome</keyword>
<evidence type="ECO:0000313" key="3">
    <source>
        <dbReference type="Proteomes" id="UP000299102"/>
    </source>
</evidence>
<feature type="compositionally biased region" description="Polar residues" evidence="1">
    <location>
        <begin position="71"/>
        <end position="93"/>
    </location>
</feature>
<evidence type="ECO:0000313" key="2">
    <source>
        <dbReference type="EMBL" id="GBP74357.1"/>
    </source>
</evidence>
<gene>
    <name evidence="2" type="ORF">EVAR_84410_1</name>
</gene>
<feature type="region of interest" description="Disordered" evidence="1">
    <location>
        <begin position="69"/>
        <end position="117"/>
    </location>
</feature>
<proteinExistence type="predicted"/>
<dbReference type="Proteomes" id="UP000299102">
    <property type="component" value="Unassembled WGS sequence"/>
</dbReference>
<evidence type="ECO:0000256" key="1">
    <source>
        <dbReference type="SAM" id="MobiDB-lite"/>
    </source>
</evidence>
<comment type="caution">
    <text evidence="2">The sequence shown here is derived from an EMBL/GenBank/DDBJ whole genome shotgun (WGS) entry which is preliminary data.</text>
</comment>
<dbReference type="EMBL" id="BGZK01001204">
    <property type="protein sequence ID" value="GBP74357.1"/>
    <property type="molecule type" value="Genomic_DNA"/>
</dbReference>
<protein>
    <submittedName>
        <fullName evidence="2">Uncharacterized protein</fullName>
    </submittedName>
</protein>